<accession>A0A0E0EPE6</accession>
<dbReference type="InterPro" id="IPR044673">
    <property type="entry name" value="DCL-like"/>
</dbReference>
<evidence type="ECO:0000313" key="1">
    <source>
        <dbReference type="EnsemblPlants" id="OMERI09G00480.1"/>
    </source>
</evidence>
<dbReference type="Proteomes" id="UP000008021">
    <property type="component" value="Chromosome 9"/>
</dbReference>
<dbReference type="PANTHER" id="PTHR33415:SF23">
    <property type="entry name" value="OS09G0112400 PROTEIN"/>
    <property type="match status" value="1"/>
</dbReference>
<dbReference type="GO" id="GO:0009507">
    <property type="term" value="C:chloroplast"/>
    <property type="evidence" value="ECO:0007669"/>
    <property type="project" value="TreeGrafter"/>
</dbReference>
<dbReference type="GO" id="GO:0009658">
    <property type="term" value="P:chloroplast organization"/>
    <property type="evidence" value="ECO:0007669"/>
    <property type="project" value="TreeGrafter"/>
</dbReference>
<dbReference type="GO" id="GO:1901259">
    <property type="term" value="P:chloroplast rRNA processing"/>
    <property type="evidence" value="ECO:0007669"/>
    <property type="project" value="TreeGrafter"/>
</dbReference>
<proteinExistence type="predicted"/>
<evidence type="ECO:0000313" key="2">
    <source>
        <dbReference type="Proteomes" id="UP000008021"/>
    </source>
</evidence>
<sequence length="218" mass="24456">MALAALLSRAAARLLRPPLLLRTRHLCALPSSSPAPSEAEILAGNRSHRRPRQGHPPLRQNITYTLLDLVVGDTDTMAPSKHRLSVLHPPVSVNYILYGDGAFLSPDDQKAVVEKVLVHHPSSEDKIGCGVDAIMVGKHPDFRKSRCLFIVRTNGETEDFSYRKCINEYIKQKYPSQADDFIQNHLTRRFTRQPGSIFFLDTVARFVFFLDTRAPTGP</sequence>
<dbReference type="Gene3D" id="3.10.450.40">
    <property type="match status" value="1"/>
</dbReference>
<reference evidence="1" key="2">
    <citation type="submission" date="2018-05" db="EMBL/GenBank/DDBJ databases">
        <title>OmerRS3 (Oryza meridionalis Reference Sequence Version 3).</title>
        <authorList>
            <person name="Zhang J."/>
            <person name="Kudrna D."/>
            <person name="Lee S."/>
            <person name="Talag J."/>
            <person name="Welchert J."/>
            <person name="Wing R.A."/>
        </authorList>
    </citation>
    <scope>NUCLEOTIDE SEQUENCE [LARGE SCALE GENOMIC DNA]</scope>
    <source>
        <strain evidence="1">cv. OR44</strain>
    </source>
</reference>
<dbReference type="Gramene" id="OMERI09G00480.1">
    <property type="protein sequence ID" value="OMERI09G00480.1"/>
    <property type="gene ID" value="OMERI09G00480"/>
</dbReference>
<keyword evidence="2" id="KW-1185">Reference proteome</keyword>
<dbReference type="EnsemblPlants" id="OMERI09G00480.1">
    <property type="protein sequence ID" value="OMERI09G00480.1"/>
    <property type="gene ID" value="OMERI09G00480"/>
</dbReference>
<dbReference type="AlphaFoldDB" id="A0A0E0EPE6"/>
<dbReference type="PANTHER" id="PTHR33415">
    <property type="entry name" value="PROTEIN EMBRYO DEFECTIVE 514"/>
    <property type="match status" value="1"/>
</dbReference>
<protein>
    <submittedName>
        <fullName evidence="1">Uncharacterized protein</fullName>
    </submittedName>
</protein>
<reference evidence="1" key="1">
    <citation type="submission" date="2015-04" db="UniProtKB">
        <authorList>
            <consortium name="EnsemblPlants"/>
        </authorList>
    </citation>
    <scope>IDENTIFICATION</scope>
</reference>
<organism evidence="1">
    <name type="scientific">Oryza meridionalis</name>
    <dbReference type="NCBI Taxonomy" id="40149"/>
    <lineage>
        <taxon>Eukaryota</taxon>
        <taxon>Viridiplantae</taxon>
        <taxon>Streptophyta</taxon>
        <taxon>Embryophyta</taxon>
        <taxon>Tracheophyta</taxon>
        <taxon>Spermatophyta</taxon>
        <taxon>Magnoliopsida</taxon>
        <taxon>Liliopsida</taxon>
        <taxon>Poales</taxon>
        <taxon>Poaceae</taxon>
        <taxon>BOP clade</taxon>
        <taxon>Oryzoideae</taxon>
        <taxon>Oryzeae</taxon>
        <taxon>Oryzinae</taxon>
        <taxon>Oryza</taxon>
    </lineage>
</organism>
<name>A0A0E0EPE6_9ORYZ</name>
<dbReference type="Pfam" id="PF11523">
    <property type="entry name" value="DUF3223"/>
    <property type="match status" value="1"/>
</dbReference>